<feature type="compositionally biased region" description="Acidic residues" evidence="1">
    <location>
        <begin position="408"/>
        <end position="434"/>
    </location>
</feature>
<dbReference type="PANTHER" id="PTHR11439">
    <property type="entry name" value="GAG-POL-RELATED RETROTRANSPOSON"/>
    <property type="match status" value="1"/>
</dbReference>
<gene>
    <name evidence="2" type="ORF">Tci_001453</name>
</gene>
<feature type="compositionally biased region" description="Basic and acidic residues" evidence="1">
    <location>
        <begin position="502"/>
        <end position="538"/>
    </location>
</feature>
<feature type="region of interest" description="Disordered" evidence="1">
    <location>
        <begin position="286"/>
        <end position="307"/>
    </location>
</feature>
<feature type="compositionally biased region" description="Acidic residues" evidence="1">
    <location>
        <begin position="475"/>
        <end position="501"/>
    </location>
</feature>
<accession>A0A699GN15</accession>
<feature type="compositionally biased region" description="Polar residues" evidence="1">
    <location>
        <begin position="691"/>
        <end position="708"/>
    </location>
</feature>
<organism evidence="2">
    <name type="scientific">Tanacetum cinerariifolium</name>
    <name type="common">Dalmatian daisy</name>
    <name type="synonym">Chrysanthemum cinerariifolium</name>
    <dbReference type="NCBI Taxonomy" id="118510"/>
    <lineage>
        <taxon>Eukaryota</taxon>
        <taxon>Viridiplantae</taxon>
        <taxon>Streptophyta</taxon>
        <taxon>Embryophyta</taxon>
        <taxon>Tracheophyta</taxon>
        <taxon>Spermatophyta</taxon>
        <taxon>Magnoliopsida</taxon>
        <taxon>eudicotyledons</taxon>
        <taxon>Gunneridae</taxon>
        <taxon>Pentapetalae</taxon>
        <taxon>asterids</taxon>
        <taxon>campanulids</taxon>
        <taxon>Asterales</taxon>
        <taxon>Asteraceae</taxon>
        <taxon>Asteroideae</taxon>
        <taxon>Anthemideae</taxon>
        <taxon>Anthemidinae</taxon>
        <taxon>Tanacetum</taxon>
    </lineage>
</organism>
<feature type="region of interest" description="Disordered" evidence="1">
    <location>
        <begin position="656"/>
        <end position="759"/>
    </location>
</feature>
<feature type="compositionally biased region" description="Basic and acidic residues" evidence="1">
    <location>
        <begin position="435"/>
        <end position="467"/>
    </location>
</feature>
<dbReference type="AlphaFoldDB" id="A0A699GN15"/>
<protein>
    <recommendedName>
        <fullName evidence="3">Retrovirus-related Pol polyprotein from transposon TNT 1-94</fullName>
    </recommendedName>
</protein>
<reference evidence="2" key="1">
    <citation type="journal article" date="2019" name="Sci. Rep.">
        <title>Draft genome of Tanacetum cinerariifolium, the natural source of mosquito coil.</title>
        <authorList>
            <person name="Yamashiro T."/>
            <person name="Shiraishi A."/>
            <person name="Satake H."/>
            <person name="Nakayama K."/>
        </authorList>
    </citation>
    <scope>NUCLEOTIDE SEQUENCE</scope>
</reference>
<name>A0A699GN15_TANCI</name>
<evidence type="ECO:0000313" key="2">
    <source>
        <dbReference type="EMBL" id="GEU29475.1"/>
    </source>
</evidence>
<feature type="compositionally biased region" description="Basic and acidic residues" evidence="1">
    <location>
        <begin position="677"/>
        <end position="690"/>
    </location>
</feature>
<comment type="caution">
    <text evidence="2">The sequence shown here is derived from an EMBL/GenBank/DDBJ whole genome shotgun (WGS) entry which is preliminary data.</text>
</comment>
<evidence type="ECO:0008006" key="3">
    <source>
        <dbReference type="Google" id="ProtNLM"/>
    </source>
</evidence>
<sequence length="759" mass="86113">MKSCDPVDTLMMKKSKLDEDTQGKAVDPTHYRGMVVTLMYLTSSRPDLVYDVCMCARYQACPIEKHLHAVKRIFRYLRGTVSQGLWYSKDYAIALTAFRDADHVSCQDTRHSTSGSMNCRYHFIKEQVENGVIELYFVRLEYQLVDILTRALCQERIEFLINKLGMRSFTAKTLKELADEAKEYKNMNFIATQQAALDNALVPPEKGLKLKDAMPELRSASHKGKKHINLGEHFLQSSIGAFLGKQQDLIDSGNYEIKSCEKSSSRKARKYKKVASPLRKLFPLKEEDPFKKAKRTKRPSKKSTSTPIACVVIRDTYGVSVSKKKAPAKADRSKGIEILSDVSLSEAAQLKEATKRSKQDFHISQASGSGDGTDLLSRVPDEQQRKTSGTDEGTGTKLGVPDVPEYQSESDNESWGDSEDDNDDLNDDDDITNDDDNKGNDDKANIDNDGSDTHDSEKTDSGDDDKNPSFTLKDYDEEEYDEEYESDDDYENLFEEEDDDMYKDVDMRSLRAKHEKERKGDEEMTDADHNVSQEKSYKQVVKDAHVTLTSLQNTKSSKQSSSISSDFASKFFILENVPPTVDEVASMMNSTYEAAASLTEFELKKILLDKMERSESYKTTSKHKELYEVLVKSYNIDKDLFSSYGKAYFLNRDYEDKDKDEDPSAGSDRGWKKRKMSKDVEPPKGLKSKEYMTSSSKGTKSQPKSSNKSVKEEELVFETIDTKMPQDQGGDTEDQPNVERTLLDDWFKKPNKPLTPDHA</sequence>
<proteinExistence type="predicted"/>
<dbReference type="EMBL" id="BKCJ010000072">
    <property type="protein sequence ID" value="GEU29475.1"/>
    <property type="molecule type" value="Genomic_DNA"/>
</dbReference>
<feature type="region of interest" description="Disordered" evidence="1">
    <location>
        <begin position="353"/>
        <end position="538"/>
    </location>
</feature>
<dbReference type="PANTHER" id="PTHR11439:SF486">
    <property type="entry name" value="RLK (RECEPTOR-LIKE KINASE) PROTEIN, PUTATIVE-RELATED"/>
    <property type="match status" value="1"/>
</dbReference>
<feature type="compositionally biased region" description="Basic and acidic residues" evidence="1">
    <location>
        <begin position="379"/>
        <end position="389"/>
    </location>
</feature>
<evidence type="ECO:0000256" key="1">
    <source>
        <dbReference type="SAM" id="MobiDB-lite"/>
    </source>
</evidence>
<feature type="compositionally biased region" description="Basic residues" evidence="1">
    <location>
        <begin position="292"/>
        <end position="301"/>
    </location>
</feature>